<dbReference type="EMBL" id="KZ060162">
    <property type="protein sequence ID" value="PIO12719.1"/>
    <property type="molecule type" value="Genomic_DNA"/>
</dbReference>
<feature type="non-terminal residue" evidence="1">
    <location>
        <position position="370"/>
    </location>
</feature>
<name>A0A2G9QAT7_AQUCT</name>
<reference evidence="2" key="1">
    <citation type="journal article" date="2017" name="Nat. Commun.">
        <title>The North American bullfrog draft genome provides insight into hormonal regulation of long noncoding RNA.</title>
        <authorList>
            <person name="Hammond S.A."/>
            <person name="Warren R.L."/>
            <person name="Vandervalk B.P."/>
            <person name="Kucuk E."/>
            <person name="Khan H."/>
            <person name="Gibb E.A."/>
            <person name="Pandoh P."/>
            <person name="Kirk H."/>
            <person name="Zhao Y."/>
            <person name="Jones M."/>
            <person name="Mungall A.J."/>
            <person name="Coope R."/>
            <person name="Pleasance S."/>
            <person name="Moore R.A."/>
            <person name="Holt R.A."/>
            <person name="Round J.M."/>
            <person name="Ohora S."/>
            <person name="Walle B.V."/>
            <person name="Veldhoen N."/>
            <person name="Helbing C.C."/>
            <person name="Birol I."/>
        </authorList>
    </citation>
    <scope>NUCLEOTIDE SEQUENCE [LARGE SCALE GENOMIC DNA]</scope>
</reference>
<accession>A0A2G9QAT7</accession>
<proteinExistence type="predicted"/>
<dbReference type="AlphaFoldDB" id="A0A2G9QAT7"/>
<organism evidence="1 2">
    <name type="scientific">Aquarana catesbeiana</name>
    <name type="common">American bullfrog</name>
    <name type="synonym">Rana catesbeiana</name>
    <dbReference type="NCBI Taxonomy" id="8400"/>
    <lineage>
        <taxon>Eukaryota</taxon>
        <taxon>Metazoa</taxon>
        <taxon>Chordata</taxon>
        <taxon>Craniata</taxon>
        <taxon>Vertebrata</taxon>
        <taxon>Euteleostomi</taxon>
        <taxon>Amphibia</taxon>
        <taxon>Batrachia</taxon>
        <taxon>Anura</taxon>
        <taxon>Neobatrachia</taxon>
        <taxon>Ranoidea</taxon>
        <taxon>Ranidae</taxon>
        <taxon>Aquarana</taxon>
    </lineage>
</organism>
<evidence type="ECO:0000313" key="1">
    <source>
        <dbReference type="EMBL" id="PIO12719.1"/>
    </source>
</evidence>
<evidence type="ECO:0000313" key="2">
    <source>
        <dbReference type="Proteomes" id="UP000228934"/>
    </source>
</evidence>
<dbReference type="OrthoDB" id="10393334at2759"/>
<gene>
    <name evidence="1" type="ORF">AB205_0198860</name>
</gene>
<keyword evidence="2" id="KW-1185">Reference proteome</keyword>
<dbReference type="Proteomes" id="UP000228934">
    <property type="component" value="Unassembled WGS sequence"/>
</dbReference>
<sequence length="370" mass="41387">MPNGGITDRLVLKDTFVPAKDNALQSEGTVQGAGIADVLSTAHQLKCQGDNMTCNNLQLLTDTGTEGISVRHVSDSAPGEQQAAMRGTSKELEVSSNVSTSQAAVDEPLHVLDKEKDPRKLWYLDMGCLEMTETLLEMLELVKTHSLYTWVSPPQSDQVVLRSTNGWSQVVQAVLGSLDQEWYRWDQCLLTVWHIVLRFSERVLPVTEWYGRCPGELLETSKVSPAGAVTINISAGVVRGLVLTSTEIDGTDCVRQDVIEMYNLLMFGAVKSDVVAVGNQREVFEPERPVVKDKTDFCKLKGRIREGRVPPREESMLRNPKRRERRQSIRNYRTLLRSKEGRTWKHTRKKGWAYVADGQHRGVPTAIEGA</sequence>
<protein>
    <submittedName>
        <fullName evidence="1">Uncharacterized protein</fullName>
    </submittedName>
</protein>